<comment type="subcellular location">
    <subcellularLocation>
        <location evidence="1">Cell membrane</location>
        <topology evidence="1">Multi-pass membrane protein</topology>
    </subcellularLocation>
</comment>
<dbReference type="CDD" id="cd06581">
    <property type="entry name" value="TM_PBP1_LivM_like"/>
    <property type="match status" value="1"/>
</dbReference>
<feature type="transmembrane region" description="Helical" evidence="6">
    <location>
        <begin position="36"/>
        <end position="54"/>
    </location>
</feature>
<feature type="transmembrane region" description="Helical" evidence="6">
    <location>
        <begin position="119"/>
        <end position="136"/>
    </location>
</feature>
<evidence type="ECO:0000256" key="5">
    <source>
        <dbReference type="ARBA" id="ARBA00023136"/>
    </source>
</evidence>
<organism evidence="7 8">
    <name type="scientific">Paramagnetospirillum caucaseum</name>
    <dbReference type="NCBI Taxonomy" id="1244869"/>
    <lineage>
        <taxon>Bacteria</taxon>
        <taxon>Pseudomonadati</taxon>
        <taxon>Pseudomonadota</taxon>
        <taxon>Alphaproteobacteria</taxon>
        <taxon>Rhodospirillales</taxon>
        <taxon>Magnetospirillaceae</taxon>
        <taxon>Paramagnetospirillum</taxon>
    </lineage>
</organism>
<gene>
    <name evidence="7" type="ORF">H261_18145</name>
</gene>
<reference evidence="7 8" key="1">
    <citation type="journal article" date="2014" name="Genome Announc.">
        <title>Draft Genome Sequence of Magnetospirillum sp. Strain SO-1, a Freshwater Magnetotactic Bacterium Isolated from the Ol'khovka River, Russia.</title>
        <authorList>
            <person name="Grouzdev D.S."/>
            <person name="Dziuba M.V."/>
            <person name="Sukhacheva M.S."/>
            <person name="Mardanov A.V."/>
            <person name="Beletskiy A.V."/>
            <person name="Kuznetsov B.B."/>
            <person name="Skryabin K.G."/>
        </authorList>
    </citation>
    <scope>NUCLEOTIDE SEQUENCE [LARGE SCALE GENOMIC DNA]</scope>
    <source>
        <strain evidence="7 8">SO-1</strain>
    </source>
</reference>
<keyword evidence="3 6" id="KW-0812">Transmembrane</keyword>
<dbReference type="GO" id="GO:0015658">
    <property type="term" value="F:branched-chain amino acid transmembrane transporter activity"/>
    <property type="evidence" value="ECO:0007669"/>
    <property type="project" value="InterPro"/>
</dbReference>
<accession>M2Z2G3</accession>
<dbReference type="OrthoDB" id="9804361at2"/>
<keyword evidence="8" id="KW-1185">Reference proteome</keyword>
<dbReference type="InterPro" id="IPR043428">
    <property type="entry name" value="LivM-like"/>
</dbReference>
<keyword evidence="5 6" id="KW-0472">Membrane</keyword>
<proteinExistence type="predicted"/>
<feature type="transmembrane region" description="Helical" evidence="6">
    <location>
        <begin position="148"/>
        <end position="166"/>
    </location>
</feature>
<evidence type="ECO:0000256" key="4">
    <source>
        <dbReference type="ARBA" id="ARBA00022989"/>
    </source>
</evidence>
<dbReference type="PANTHER" id="PTHR30482">
    <property type="entry name" value="HIGH-AFFINITY BRANCHED-CHAIN AMINO ACID TRANSPORT SYSTEM PERMEASE"/>
    <property type="match status" value="1"/>
</dbReference>
<feature type="transmembrane region" description="Helical" evidence="6">
    <location>
        <begin position="257"/>
        <end position="280"/>
    </location>
</feature>
<feature type="transmembrane region" description="Helical" evidence="6">
    <location>
        <begin position="300"/>
        <end position="321"/>
    </location>
</feature>
<dbReference type="GO" id="GO:0005886">
    <property type="term" value="C:plasma membrane"/>
    <property type="evidence" value="ECO:0007669"/>
    <property type="project" value="UniProtKB-SubCell"/>
</dbReference>
<dbReference type="EMBL" id="AONQ01000063">
    <property type="protein sequence ID" value="EME68505.1"/>
    <property type="molecule type" value="Genomic_DNA"/>
</dbReference>
<evidence type="ECO:0000256" key="1">
    <source>
        <dbReference type="ARBA" id="ARBA00004651"/>
    </source>
</evidence>
<evidence type="ECO:0000256" key="2">
    <source>
        <dbReference type="ARBA" id="ARBA00022475"/>
    </source>
</evidence>
<keyword evidence="4 6" id="KW-1133">Transmembrane helix</keyword>
<feature type="transmembrane region" description="Helical" evidence="6">
    <location>
        <begin position="92"/>
        <end position="112"/>
    </location>
</feature>
<dbReference type="eggNOG" id="COG4177">
    <property type="taxonomic scope" value="Bacteria"/>
</dbReference>
<sequence>MSRLPRSLSILLSAVIVLLAAYPFFGDVLFPNKHAFLMQKLTGIMIMAVMAMSLDLLVGVAGLVSMGHAAFFGLGGYMLAMLSPEYSAANLWVVLPAALVVVAIASAMVGYLSIRTSGIYFIMVTLAFGQMGFYFFNDSKVAGGSDGAYIMFKPAVEILGVSLLNLGDKRTLYYVGLGALVGVYLLLRLLLASPFGRVVSAIGVNENRVRGLGFDPVAYKLLAFTIGGTIAGLAGFLAAIQYGFVNPATLSWHHSGEALVMVILGGMGTLFGPAIGAFVFELAKMGFESVTEHWLLPMGMMIIGIVLLLPKGVGGLLLQLFSGRSKMEGGQ</sequence>
<dbReference type="Pfam" id="PF02653">
    <property type="entry name" value="BPD_transp_2"/>
    <property type="match status" value="1"/>
</dbReference>
<feature type="transmembrane region" description="Helical" evidence="6">
    <location>
        <begin position="61"/>
        <end position="80"/>
    </location>
</feature>
<evidence type="ECO:0000256" key="6">
    <source>
        <dbReference type="SAM" id="Phobius"/>
    </source>
</evidence>
<evidence type="ECO:0000313" key="7">
    <source>
        <dbReference type="EMBL" id="EME68505.1"/>
    </source>
</evidence>
<name>M2Z2G3_9PROT</name>
<keyword evidence="2" id="KW-1003">Cell membrane</keyword>
<feature type="transmembrane region" description="Helical" evidence="6">
    <location>
        <begin position="173"/>
        <end position="191"/>
    </location>
</feature>
<dbReference type="PATRIC" id="fig|1244869.3.peg.3629"/>
<evidence type="ECO:0000313" key="8">
    <source>
        <dbReference type="Proteomes" id="UP000011744"/>
    </source>
</evidence>
<feature type="transmembrane region" description="Helical" evidence="6">
    <location>
        <begin position="221"/>
        <end position="245"/>
    </location>
</feature>
<dbReference type="PANTHER" id="PTHR30482:SF17">
    <property type="entry name" value="ABC TRANSPORTER ATP-BINDING PROTEIN"/>
    <property type="match status" value="1"/>
</dbReference>
<dbReference type="InterPro" id="IPR001851">
    <property type="entry name" value="ABC_transp_permease"/>
</dbReference>
<dbReference type="AlphaFoldDB" id="M2Z2G3"/>
<evidence type="ECO:0000256" key="3">
    <source>
        <dbReference type="ARBA" id="ARBA00022692"/>
    </source>
</evidence>
<dbReference type="Proteomes" id="UP000011744">
    <property type="component" value="Unassembled WGS sequence"/>
</dbReference>
<comment type="caution">
    <text evidence="7">The sequence shown here is derived from an EMBL/GenBank/DDBJ whole genome shotgun (WGS) entry which is preliminary data.</text>
</comment>
<protein>
    <submittedName>
        <fullName evidence="7">ABC-type branched-chain amino acid transport system protein</fullName>
    </submittedName>
</protein>
<dbReference type="RefSeq" id="WP_008620346.1">
    <property type="nucleotide sequence ID" value="NZ_AONQ01000063.1"/>
</dbReference>
<dbReference type="STRING" id="1244869.H261_18145"/>